<reference evidence="2 3" key="1">
    <citation type="submission" date="2015-09" db="EMBL/GenBank/DDBJ databases">
        <authorList>
            <consortium name="Pathogen Informatics"/>
        </authorList>
    </citation>
    <scope>NUCLEOTIDE SEQUENCE [LARGE SCALE GENOMIC DNA]</scope>
    <source>
        <strain evidence="2 3">2789STDY5834885</strain>
    </source>
</reference>
<protein>
    <submittedName>
        <fullName evidence="2">Maltose-binding periplasmic proteins/domains</fullName>
    </submittedName>
</protein>
<organism evidence="2 3">
    <name type="scientific">Fusicatenibacter saccharivorans</name>
    <dbReference type="NCBI Taxonomy" id="1150298"/>
    <lineage>
        <taxon>Bacteria</taxon>
        <taxon>Bacillati</taxon>
        <taxon>Bacillota</taxon>
        <taxon>Clostridia</taxon>
        <taxon>Lachnospirales</taxon>
        <taxon>Lachnospiraceae</taxon>
        <taxon>Fusicatenibacter</taxon>
    </lineage>
</organism>
<dbReference type="AlphaFoldDB" id="A0A174LX32"/>
<accession>A0A174LX32</accession>
<dbReference type="EMBL" id="CZAL01000008">
    <property type="protein sequence ID" value="CUP28742.1"/>
    <property type="molecule type" value="Genomic_DNA"/>
</dbReference>
<gene>
    <name evidence="2" type="ORF">ERS852498_01640</name>
</gene>
<feature type="chain" id="PRO_5038901856" evidence="1">
    <location>
        <begin position="27"/>
        <end position="450"/>
    </location>
</feature>
<dbReference type="SUPFAM" id="SSF53850">
    <property type="entry name" value="Periplasmic binding protein-like II"/>
    <property type="match status" value="1"/>
</dbReference>
<evidence type="ECO:0000313" key="2">
    <source>
        <dbReference type="EMBL" id="CUP28742.1"/>
    </source>
</evidence>
<evidence type="ECO:0000313" key="3">
    <source>
        <dbReference type="Proteomes" id="UP000095709"/>
    </source>
</evidence>
<dbReference type="InterPro" id="IPR050490">
    <property type="entry name" value="Bact_solute-bd_prot1"/>
</dbReference>
<proteinExistence type="predicted"/>
<dbReference type="InterPro" id="IPR006059">
    <property type="entry name" value="SBP"/>
</dbReference>
<feature type="signal peptide" evidence="1">
    <location>
        <begin position="1"/>
        <end position="26"/>
    </location>
</feature>
<name>A0A174LX32_9FIRM</name>
<dbReference type="RefSeq" id="WP_055266560.1">
    <property type="nucleotide sequence ID" value="NZ_CAXSRP010000001.1"/>
</dbReference>
<dbReference type="Pfam" id="PF01547">
    <property type="entry name" value="SBP_bac_1"/>
    <property type="match status" value="1"/>
</dbReference>
<dbReference type="PANTHER" id="PTHR43649:SF12">
    <property type="entry name" value="DIACETYLCHITOBIOSE BINDING PROTEIN DASA"/>
    <property type="match status" value="1"/>
</dbReference>
<dbReference type="PROSITE" id="PS51257">
    <property type="entry name" value="PROKAR_LIPOPROTEIN"/>
    <property type="match status" value="1"/>
</dbReference>
<dbReference type="Proteomes" id="UP000095709">
    <property type="component" value="Unassembled WGS sequence"/>
</dbReference>
<dbReference type="PANTHER" id="PTHR43649">
    <property type="entry name" value="ARABINOSE-BINDING PROTEIN-RELATED"/>
    <property type="match status" value="1"/>
</dbReference>
<evidence type="ECO:0000256" key="1">
    <source>
        <dbReference type="SAM" id="SignalP"/>
    </source>
</evidence>
<sequence length="450" mass="51924">MKKLGKYGKKVSCVVIGMLCAAAIGACGSTQSGSQDEKDVRNDISVYEEGADLEGTLTYGTLFIEPQTQHMIDLFMKEHPGVKIETKVVFDNDVTDEQYNEGLNTLLTELASDQRADIYDATYLPSEIKTKGSGYFEDLNQYIDADPNFNRDDYYDNILRAAEVDGKLYQIPEGFYYVMLRLNRNITDELNYEVPDEMDINDLYELYQQAKPIADDDFTIDVQNNIYVFLPMTEDRAYLKKEEVNFDSENYVDFLRKMQELYQYQPSYATYAFTDIKSFSGKSVLLNTFTNLLEGSPSGMFEETDTATKPILLKSTDGKIPFWRIGEDFSMSSGCKDKALAWEFIKFCIGQKQFEFEDANSDSYYRNFFTYGSMLNKENTRQLVAYQLENDDDTAEKWEAYNEKVSAKAFRDLQLDSILTEIRNECMEQKITPEECAKLFQQRAELYVNE</sequence>
<keyword evidence="1" id="KW-0732">Signal</keyword>
<dbReference type="Gene3D" id="3.40.190.10">
    <property type="entry name" value="Periplasmic binding protein-like II"/>
    <property type="match status" value="1"/>
</dbReference>